<proteinExistence type="inferred from homology"/>
<dbReference type="PROSITE" id="PS01125">
    <property type="entry name" value="ROK"/>
    <property type="match status" value="1"/>
</dbReference>
<dbReference type="Pfam" id="PF00480">
    <property type="entry name" value="ROK"/>
    <property type="match status" value="1"/>
</dbReference>
<gene>
    <name evidence="2" type="ORF">A2024_01010</name>
</gene>
<dbReference type="EMBL" id="MFFM01000046">
    <property type="protein sequence ID" value="OGF08836.1"/>
    <property type="molecule type" value="Genomic_DNA"/>
</dbReference>
<organism evidence="2 3">
    <name type="scientific">Candidatus Edwardsbacteria bacterium GWF2_54_11</name>
    <dbReference type="NCBI Taxonomy" id="1817851"/>
    <lineage>
        <taxon>Bacteria</taxon>
        <taxon>Candidatus Edwardsiibacteriota</taxon>
    </lineage>
</organism>
<reference evidence="2 3" key="1">
    <citation type="journal article" date="2016" name="Nat. Commun.">
        <title>Thousands of microbial genomes shed light on interconnected biogeochemical processes in an aquifer system.</title>
        <authorList>
            <person name="Anantharaman K."/>
            <person name="Brown C.T."/>
            <person name="Hug L.A."/>
            <person name="Sharon I."/>
            <person name="Castelle C.J."/>
            <person name="Probst A.J."/>
            <person name="Thomas B.C."/>
            <person name="Singh A."/>
            <person name="Wilkins M.J."/>
            <person name="Karaoz U."/>
            <person name="Brodie E.L."/>
            <person name="Williams K.H."/>
            <person name="Hubbard S.S."/>
            <person name="Banfield J.F."/>
        </authorList>
    </citation>
    <scope>NUCLEOTIDE SEQUENCE [LARGE SCALE GENOMIC DNA]</scope>
</reference>
<dbReference type="InterPro" id="IPR049874">
    <property type="entry name" value="ROK_cs"/>
</dbReference>
<dbReference type="SUPFAM" id="SSF53067">
    <property type="entry name" value="Actin-like ATPase domain"/>
    <property type="match status" value="1"/>
</dbReference>
<dbReference type="AlphaFoldDB" id="A0A1F5R348"/>
<evidence type="ECO:0000313" key="2">
    <source>
        <dbReference type="EMBL" id="OGF08836.1"/>
    </source>
</evidence>
<dbReference type="Proteomes" id="UP000177230">
    <property type="component" value="Unassembled WGS sequence"/>
</dbReference>
<name>A0A1F5R348_9BACT</name>
<evidence type="ECO:0000313" key="3">
    <source>
        <dbReference type="Proteomes" id="UP000177230"/>
    </source>
</evidence>
<dbReference type="CDD" id="cd24076">
    <property type="entry name" value="ASKHA_ATPase_ROK_BsXylR-like"/>
    <property type="match status" value="1"/>
</dbReference>
<sequence length="319" mass="33159">MDWEIMRKAILGLDLGGTNIKSVLFDPALNKIITRKQIPTQAGSGVSRVVDNIVSSIKDDLDAAKGSRHKITALGIGSAGLVENGVVRNSPNLPGWQGSVPLLKLIRDQMPGCGLPILIENDVNCLVAAEYAIGAAKGHSEVVGLAIGTGVGGGIMINGRLVTGAHGGAGELGHMTIKMDGPLCKCGNHGCLEAMIGTDAILARYHRIDKTTKTKSLTVAQIALMARKNQPAAVKTLAETGKILGVALASIANIFNPQVIVLGGGVIQAGNLLIDPARQEMNKRAMPYNAKGLKIRTAKLGPVAGAVGAAILAYRYFAK</sequence>
<comment type="similarity">
    <text evidence="1">Belongs to the ROK (NagC/XylR) family.</text>
</comment>
<accession>A0A1F5R348</accession>
<dbReference type="PANTHER" id="PTHR18964">
    <property type="entry name" value="ROK (REPRESSOR, ORF, KINASE) FAMILY"/>
    <property type="match status" value="1"/>
</dbReference>
<protein>
    <recommendedName>
        <fullName evidence="4">Glucokinase</fullName>
    </recommendedName>
</protein>
<dbReference type="Gene3D" id="3.30.420.40">
    <property type="match status" value="2"/>
</dbReference>
<dbReference type="InterPro" id="IPR043129">
    <property type="entry name" value="ATPase_NBD"/>
</dbReference>
<evidence type="ECO:0000256" key="1">
    <source>
        <dbReference type="ARBA" id="ARBA00006479"/>
    </source>
</evidence>
<comment type="caution">
    <text evidence="2">The sequence shown here is derived from an EMBL/GenBank/DDBJ whole genome shotgun (WGS) entry which is preliminary data.</text>
</comment>
<evidence type="ECO:0008006" key="4">
    <source>
        <dbReference type="Google" id="ProtNLM"/>
    </source>
</evidence>
<dbReference type="PANTHER" id="PTHR18964:SF149">
    <property type="entry name" value="BIFUNCTIONAL UDP-N-ACETYLGLUCOSAMINE 2-EPIMERASE_N-ACETYLMANNOSAMINE KINASE"/>
    <property type="match status" value="1"/>
</dbReference>
<dbReference type="InterPro" id="IPR000600">
    <property type="entry name" value="ROK"/>
</dbReference>